<dbReference type="AlphaFoldDB" id="A4VHA8"/>
<dbReference type="EMBL" id="CP000304">
    <property type="protein sequence ID" value="ABP78359.1"/>
    <property type="molecule type" value="Genomic_DNA"/>
</dbReference>
<sequence length="103" mass="11562">MFFALKDCFSHTGNPRDSINLQRVGSISMTIVTRHFLSFFQARRSAGCRIQWAGMTVVGSVNRLKVPSVTDRCRTKVDMPFTVIKVMYHGLMLTVCCELASGQ</sequence>
<organism evidence="1 2">
    <name type="scientific">Stutzerimonas stutzeri (strain A1501)</name>
    <name type="common">Pseudomonas stutzeri</name>
    <dbReference type="NCBI Taxonomy" id="379731"/>
    <lineage>
        <taxon>Bacteria</taxon>
        <taxon>Pseudomonadati</taxon>
        <taxon>Pseudomonadota</taxon>
        <taxon>Gammaproteobacteria</taxon>
        <taxon>Pseudomonadales</taxon>
        <taxon>Pseudomonadaceae</taxon>
        <taxon>Stutzerimonas</taxon>
    </lineage>
</organism>
<keyword evidence="2" id="KW-1185">Reference proteome</keyword>
<protein>
    <submittedName>
        <fullName evidence="1">Uncharacterized protein</fullName>
    </submittedName>
</protein>
<accession>A4VHA8</accession>
<reference evidence="1 2" key="1">
    <citation type="journal article" date="2008" name="Proc. Natl. Acad. Sci. U.S.A.">
        <title>Nitrogen fixation island and rhizosphere competence traits in the genome of root-associated Pseudomonas stutzeri A1501.</title>
        <authorList>
            <person name="Yan Y."/>
            <person name="Yang J."/>
            <person name="Dou Y."/>
            <person name="Chen M."/>
            <person name="Ping S."/>
            <person name="Peng J."/>
            <person name="Lu W."/>
            <person name="Zhang W."/>
            <person name="Yao Z."/>
            <person name="Li H."/>
            <person name="Liu W."/>
            <person name="He S."/>
            <person name="Geng L."/>
            <person name="Zhang X."/>
            <person name="Yang F."/>
            <person name="Yu H."/>
            <person name="Zhan Y."/>
            <person name="Li D."/>
            <person name="Lin Z."/>
            <person name="Wang Y."/>
            <person name="Elmerich C."/>
            <person name="Lin M."/>
            <person name="Jin Q."/>
        </authorList>
    </citation>
    <scope>NUCLEOTIDE SEQUENCE [LARGE SCALE GENOMIC DNA]</scope>
    <source>
        <strain evidence="1 2">A1501</strain>
    </source>
</reference>
<evidence type="ECO:0000313" key="1">
    <source>
        <dbReference type="EMBL" id="ABP78359.1"/>
    </source>
</evidence>
<dbReference type="KEGG" id="psa:PST_0653"/>
<gene>
    <name evidence="1" type="ordered locus">PST_0653</name>
</gene>
<dbReference type="HOGENOM" id="CLU_2261427_0_0_6"/>
<evidence type="ECO:0000313" key="2">
    <source>
        <dbReference type="Proteomes" id="UP000000233"/>
    </source>
</evidence>
<dbReference type="Proteomes" id="UP000000233">
    <property type="component" value="Chromosome"/>
</dbReference>
<proteinExistence type="predicted"/>
<name>A4VHA8_STUS1</name>